<gene>
    <name evidence="2" type="ORF">GCM10009019_21940</name>
</gene>
<feature type="transmembrane region" description="Helical" evidence="1">
    <location>
        <begin position="147"/>
        <end position="173"/>
    </location>
</feature>
<keyword evidence="1" id="KW-0472">Membrane</keyword>
<organism evidence="2 3">
    <name type="scientific">Salarchaeum japonicum</name>
    <dbReference type="NCBI Taxonomy" id="555573"/>
    <lineage>
        <taxon>Archaea</taxon>
        <taxon>Methanobacteriati</taxon>
        <taxon>Methanobacteriota</taxon>
        <taxon>Stenosarchaea group</taxon>
        <taxon>Halobacteria</taxon>
        <taxon>Halobacteriales</taxon>
        <taxon>Halobacteriaceae</taxon>
    </lineage>
</organism>
<evidence type="ECO:0000256" key="1">
    <source>
        <dbReference type="SAM" id="Phobius"/>
    </source>
</evidence>
<dbReference type="GeneID" id="68573125"/>
<evidence type="ECO:0000313" key="2">
    <source>
        <dbReference type="EMBL" id="GAA0657414.1"/>
    </source>
</evidence>
<feature type="transmembrane region" description="Helical" evidence="1">
    <location>
        <begin position="217"/>
        <end position="237"/>
    </location>
</feature>
<feature type="transmembrane region" description="Helical" evidence="1">
    <location>
        <begin position="122"/>
        <end position="141"/>
    </location>
</feature>
<keyword evidence="3" id="KW-1185">Reference proteome</keyword>
<dbReference type="AlphaFoldDB" id="A0AAV3T3U6"/>
<feature type="transmembrane region" description="Helical" evidence="1">
    <location>
        <begin position="88"/>
        <end position="110"/>
    </location>
</feature>
<dbReference type="EMBL" id="BAAADU010000002">
    <property type="protein sequence ID" value="GAA0657414.1"/>
    <property type="molecule type" value="Genomic_DNA"/>
</dbReference>
<keyword evidence="1" id="KW-1133">Transmembrane helix</keyword>
<dbReference type="RefSeq" id="WP_227259716.1">
    <property type="nucleotide sequence ID" value="NZ_BAAADU010000002.1"/>
</dbReference>
<reference evidence="2 3" key="1">
    <citation type="journal article" date="2019" name="Int. J. Syst. Evol. Microbiol.">
        <title>The Global Catalogue of Microorganisms (GCM) 10K type strain sequencing project: providing services to taxonomists for standard genome sequencing and annotation.</title>
        <authorList>
            <consortium name="The Broad Institute Genomics Platform"/>
            <consortium name="The Broad Institute Genome Sequencing Center for Infectious Disease"/>
            <person name="Wu L."/>
            <person name="Ma J."/>
        </authorList>
    </citation>
    <scope>NUCLEOTIDE SEQUENCE [LARGE SCALE GENOMIC DNA]</scope>
    <source>
        <strain evidence="2 3">JCM 16327</strain>
    </source>
</reference>
<dbReference type="Proteomes" id="UP001500194">
    <property type="component" value="Unassembled WGS sequence"/>
</dbReference>
<evidence type="ECO:0000313" key="3">
    <source>
        <dbReference type="Proteomes" id="UP001500194"/>
    </source>
</evidence>
<comment type="caution">
    <text evidence="2">The sequence shown here is derived from an EMBL/GenBank/DDBJ whole genome shotgun (WGS) entry which is preliminary data.</text>
</comment>
<name>A0AAV3T3U6_9EURY</name>
<feature type="transmembrane region" description="Helical" evidence="1">
    <location>
        <begin position="194"/>
        <end position="211"/>
    </location>
</feature>
<protein>
    <submittedName>
        <fullName evidence="2">Uncharacterized protein</fullName>
    </submittedName>
</protein>
<proteinExistence type="predicted"/>
<feature type="transmembrane region" description="Helical" evidence="1">
    <location>
        <begin position="25"/>
        <end position="42"/>
    </location>
</feature>
<accession>A0AAV3T3U6</accession>
<sequence length="253" mass="26406">MTGDDRQPATFGGLVLARVRADPRLVVPFVAAGVVVAAVDWLRRADPLPAGDPVWMYDTVSVQYNVFPAGVARTTRQLGAFVHLELPALAWAVALEALAALAVAAAGWYTITRCLTADPDSLAGYAGWMVALAVLPGLVSLEGSVGLLPLGLAVLVVVAFVVAYVFLLPGFLAAGYRFDRALRRSGDASHGRRLPFVVTAVVLGLGAWLLARVPVAGGFLSTAVVGTVQAVLVGALVDRYETRGDADDASGER</sequence>
<keyword evidence="1" id="KW-0812">Transmembrane</keyword>